<dbReference type="EMBL" id="QWLB01000033">
    <property type="protein sequence ID" value="RIH91779.1"/>
    <property type="molecule type" value="Genomic_DNA"/>
</dbReference>
<accession>A0A399F944</accession>
<dbReference type="AlphaFoldDB" id="A0A399F944"/>
<dbReference type="RefSeq" id="WP_170146464.1">
    <property type="nucleotide sequence ID" value="NZ_BJXM01000035.1"/>
</dbReference>
<feature type="region of interest" description="Disordered" evidence="1">
    <location>
        <begin position="25"/>
        <end position="57"/>
    </location>
</feature>
<evidence type="ECO:0000256" key="1">
    <source>
        <dbReference type="SAM" id="MobiDB-lite"/>
    </source>
</evidence>
<evidence type="ECO:0000313" key="3">
    <source>
        <dbReference type="Proteomes" id="UP000266178"/>
    </source>
</evidence>
<gene>
    <name evidence="2" type="ORF">Mgrana_02356</name>
</gene>
<name>A0A399F944_9DEIN</name>
<sequence length="57" mass="6338">MKERLNFIGVYNGFALYVDLEAFPTPTQTTRPDTFSGAVIPTESEEKDELGADSPRD</sequence>
<comment type="caution">
    <text evidence="2">The sequence shown here is derived from an EMBL/GenBank/DDBJ whole genome shotgun (WGS) entry which is preliminary data.</text>
</comment>
<organism evidence="2 3">
    <name type="scientific">Meiothermus granaticius NBRC 107808</name>
    <dbReference type="NCBI Taxonomy" id="1227551"/>
    <lineage>
        <taxon>Bacteria</taxon>
        <taxon>Thermotogati</taxon>
        <taxon>Deinococcota</taxon>
        <taxon>Deinococci</taxon>
        <taxon>Thermales</taxon>
        <taxon>Thermaceae</taxon>
        <taxon>Meiothermus</taxon>
    </lineage>
</organism>
<evidence type="ECO:0000313" key="2">
    <source>
        <dbReference type="EMBL" id="RIH91779.1"/>
    </source>
</evidence>
<proteinExistence type="predicted"/>
<keyword evidence="3" id="KW-1185">Reference proteome</keyword>
<protein>
    <submittedName>
        <fullName evidence="2">Uncharacterized protein</fullName>
    </submittedName>
</protein>
<reference evidence="2 3" key="1">
    <citation type="submission" date="2018-08" db="EMBL/GenBank/DDBJ databases">
        <title>Meiothermus granaticius genome AF-68 sequencing project.</title>
        <authorList>
            <person name="Da Costa M.S."/>
            <person name="Albuquerque L."/>
            <person name="Raposo P."/>
            <person name="Froufe H.J.C."/>
            <person name="Barroso C.S."/>
            <person name="Egas C."/>
        </authorList>
    </citation>
    <scope>NUCLEOTIDE SEQUENCE [LARGE SCALE GENOMIC DNA]</scope>
    <source>
        <strain evidence="2 3">AF-68</strain>
    </source>
</reference>
<dbReference type="Proteomes" id="UP000266178">
    <property type="component" value="Unassembled WGS sequence"/>
</dbReference>